<evidence type="ECO:0000256" key="4">
    <source>
        <dbReference type="SAM" id="SignalP"/>
    </source>
</evidence>
<dbReference type="AlphaFoldDB" id="A0A8H4MGQ5"/>
<evidence type="ECO:0000313" key="5">
    <source>
        <dbReference type="EMBL" id="KAF4245601.1"/>
    </source>
</evidence>
<feature type="signal peptide" evidence="4">
    <location>
        <begin position="1"/>
        <end position="19"/>
    </location>
</feature>
<comment type="caution">
    <text evidence="5">The sequence shown here is derived from an EMBL/GenBank/DDBJ whole genome shotgun (WGS) entry which is preliminary data.</text>
</comment>
<keyword evidence="6" id="KW-1185">Reference proteome</keyword>
<accession>A0A8H4MGQ5</accession>
<feature type="chain" id="PRO_5044155480" description="Pectinesterase" evidence="4">
    <location>
        <begin position="20"/>
        <end position="97"/>
    </location>
</feature>
<name>A0A8H4MGQ5_9EURO</name>
<reference evidence="5" key="1">
    <citation type="journal article" date="2020" name="bioRxiv">
        <title>Genomic and phenotypic heterogeneity of clinical isolates of the human pathogens Aspergillus fumigatus, Aspergillus lentulus and Aspergillus fumigatiaffinis.</title>
        <authorList>
            <person name="dos Santos R.A.C."/>
            <person name="Steenwyk J.L."/>
            <person name="Rivero-Menendez O."/>
            <person name="Mead M.E."/>
            <person name="Silva L.P."/>
            <person name="Bastos R.W."/>
            <person name="Alastruey-Izquierdo A."/>
            <person name="Goldman G.H."/>
            <person name="Rokas A."/>
        </authorList>
    </citation>
    <scope>NUCLEOTIDE SEQUENCE</scope>
    <source>
        <strain evidence="5">CNM-CM6805</strain>
    </source>
</reference>
<evidence type="ECO:0008006" key="7">
    <source>
        <dbReference type="Google" id="ProtNLM"/>
    </source>
</evidence>
<protein>
    <recommendedName>
        <fullName evidence="7">Pectinesterase</fullName>
    </recommendedName>
</protein>
<reference evidence="5" key="2">
    <citation type="submission" date="2020-04" db="EMBL/GenBank/DDBJ databases">
        <authorList>
            <person name="Santos R.A.C."/>
            <person name="Steenwyk J.L."/>
            <person name="Rivero-Menendez O."/>
            <person name="Mead M.E."/>
            <person name="Silva L.P."/>
            <person name="Bastos R.W."/>
            <person name="Alastruey-Izquierdo A."/>
            <person name="Goldman G.H."/>
            <person name="Rokas A."/>
        </authorList>
    </citation>
    <scope>NUCLEOTIDE SEQUENCE</scope>
    <source>
        <strain evidence="5">CNM-CM6805</strain>
    </source>
</reference>
<gene>
    <name evidence="5" type="ORF">CNMCM6805_003545</name>
</gene>
<keyword evidence="3 4" id="KW-0732">Signal</keyword>
<organism evidence="5 6">
    <name type="scientific">Aspergillus fumigatiaffinis</name>
    <dbReference type="NCBI Taxonomy" id="340414"/>
    <lineage>
        <taxon>Eukaryota</taxon>
        <taxon>Fungi</taxon>
        <taxon>Dikarya</taxon>
        <taxon>Ascomycota</taxon>
        <taxon>Pezizomycotina</taxon>
        <taxon>Eurotiomycetes</taxon>
        <taxon>Eurotiomycetidae</taxon>
        <taxon>Eurotiales</taxon>
        <taxon>Aspergillaceae</taxon>
        <taxon>Aspergillus</taxon>
        <taxon>Aspergillus subgen. Fumigati</taxon>
    </lineage>
</organism>
<evidence type="ECO:0000256" key="3">
    <source>
        <dbReference type="ARBA" id="ARBA00022729"/>
    </source>
</evidence>
<dbReference type="Gene3D" id="2.160.20.10">
    <property type="entry name" value="Single-stranded right-handed beta-helix, Pectin lyase-like"/>
    <property type="match status" value="1"/>
</dbReference>
<evidence type="ECO:0000313" key="6">
    <source>
        <dbReference type="Proteomes" id="UP000653565"/>
    </source>
</evidence>
<dbReference type="GO" id="GO:0005576">
    <property type="term" value="C:extracellular region"/>
    <property type="evidence" value="ECO:0007669"/>
    <property type="project" value="UniProtKB-SubCell"/>
</dbReference>
<proteinExistence type="predicted"/>
<sequence>MHLPSLVLSLLGLALTGSASPIKERSGRTSAPSRCLTVGSSGKYLTIGAALSTLGSSKSNACIYIAAGTYKEQIIINYPGKLTIYSKTTNMSSYKKN</sequence>
<dbReference type="EMBL" id="JAAAPX010000001">
    <property type="protein sequence ID" value="KAF4245601.1"/>
    <property type="molecule type" value="Genomic_DNA"/>
</dbReference>
<evidence type="ECO:0000256" key="2">
    <source>
        <dbReference type="ARBA" id="ARBA00022525"/>
    </source>
</evidence>
<dbReference type="InterPro" id="IPR012334">
    <property type="entry name" value="Pectin_lyas_fold"/>
</dbReference>
<dbReference type="OrthoDB" id="2019149at2759"/>
<dbReference type="Proteomes" id="UP000653565">
    <property type="component" value="Unassembled WGS sequence"/>
</dbReference>
<comment type="subcellular location">
    <subcellularLocation>
        <location evidence="1">Secreted</location>
    </subcellularLocation>
</comment>
<dbReference type="SUPFAM" id="SSF51126">
    <property type="entry name" value="Pectin lyase-like"/>
    <property type="match status" value="1"/>
</dbReference>
<dbReference type="InterPro" id="IPR011050">
    <property type="entry name" value="Pectin_lyase_fold/virulence"/>
</dbReference>
<keyword evidence="2" id="KW-0964">Secreted</keyword>
<evidence type="ECO:0000256" key="1">
    <source>
        <dbReference type="ARBA" id="ARBA00004613"/>
    </source>
</evidence>